<evidence type="ECO:0000313" key="2">
    <source>
        <dbReference type="Proteomes" id="UP000013526"/>
    </source>
</evidence>
<protein>
    <submittedName>
        <fullName evidence="1">Uncharacterized protein</fullName>
    </submittedName>
</protein>
<dbReference type="EMBL" id="AQGQ01000186">
    <property type="protein sequence ID" value="EOD53670.1"/>
    <property type="molecule type" value="Genomic_DNA"/>
</dbReference>
<name>R1GPN2_9GAMM</name>
<proteinExistence type="predicted"/>
<evidence type="ECO:0000313" key="1">
    <source>
        <dbReference type="EMBL" id="EOD53670.1"/>
    </source>
</evidence>
<dbReference type="Proteomes" id="UP000013526">
    <property type="component" value="Unassembled WGS sequence"/>
</dbReference>
<dbReference type="OrthoDB" id="8779896at2"/>
<sequence>MGEWSEYFEDFPEENPANWVNGEFNPRLAQEIRNQEDRLRATTNKARSEINAVIMKAWLETKSKAFLLTEDCPQCGLTKLNTYKISDTFYLCECQDCGIHGRGETHSLALKSTFDAIGDGLDWRDNVI</sequence>
<gene>
    <name evidence="1" type="ORF">G113_18364</name>
</gene>
<keyword evidence="2" id="KW-1185">Reference proteome</keyword>
<reference evidence="1 2" key="1">
    <citation type="journal article" date="2013" name="Genome Announc.">
        <title>Draft Genome Sequence of Aeromonas molluscorum Strain 848TT, Isolated from Bivalve Molluscs.</title>
        <authorList>
            <person name="Spataro N."/>
            <person name="Farfan M."/>
            <person name="Albarral V."/>
            <person name="Sanglas A."/>
            <person name="Loren J.G."/>
            <person name="Fuste M.C."/>
            <person name="Bosch E."/>
        </authorList>
    </citation>
    <scope>NUCLEOTIDE SEQUENCE [LARGE SCALE GENOMIC DNA]</scope>
    <source>
        <strain evidence="1 2">848</strain>
    </source>
</reference>
<accession>R1GPN2</accession>
<comment type="caution">
    <text evidence="1">The sequence shown here is derived from an EMBL/GenBank/DDBJ whole genome shotgun (WGS) entry which is preliminary data.</text>
</comment>
<organism evidence="1 2">
    <name type="scientific">Aeromonas molluscorum 848</name>
    <dbReference type="NCBI Taxonomy" id="1268236"/>
    <lineage>
        <taxon>Bacteria</taxon>
        <taxon>Pseudomonadati</taxon>
        <taxon>Pseudomonadota</taxon>
        <taxon>Gammaproteobacteria</taxon>
        <taxon>Aeromonadales</taxon>
        <taxon>Aeromonadaceae</taxon>
        <taxon>Aeromonas</taxon>
    </lineage>
</organism>
<dbReference type="AlphaFoldDB" id="R1GPN2"/>
<dbReference type="RefSeq" id="WP_005908069.1">
    <property type="nucleotide sequence ID" value="NZ_AQGQ01000186.1"/>
</dbReference>